<reference evidence="1 2" key="1">
    <citation type="journal article" date="2012" name="Science">
        <title>The Paleozoic origin of enzymatic lignin decomposition reconstructed from 31 fungal genomes.</title>
        <authorList>
            <person name="Floudas D."/>
            <person name="Binder M."/>
            <person name="Riley R."/>
            <person name="Barry K."/>
            <person name="Blanchette R.A."/>
            <person name="Henrissat B."/>
            <person name="Martinez A.T."/>
            <person name="Otillar R."/>
            <person name="Spatafora J.W."/>
            <person name="Yadav J.S."/>
            <person name="Aerts A."/>
            <person name="Benoit I."/>
            <person name="Boyd A."/>
            <person name="Carlson A."/>
            <person name="Copeland A."/>
            <person name="Coutinho P.M."/>
            <person name="de Vries R.P."/>
            <person name="Ferreira P."/>
            <person name="Findley K."/>
            <person name="Foster B."/>
            <person name="Gaskell J."/>
            <person name="Glotzer D."/>
            <person name="Gorecki P."/>
            <person name="Heitman J."/>
            <person name="Hesse C."/>
            <person name="Hori C."/>
            <person name="Igarashi K."/>
            <person name="Jurgens J.A."/>
            <person name="Kallen N."/>
            <person name="Kersten P."/>
            <person name="Kohler A."/>
            <person name="Kuees U."/>
            <person name="Kumar T.K.A."/>
            <person name="Kuo A."/>
            <person name="LaButti K."/>
            <person name="Larrondo L.F."/>
            <person name="Lindquist E."/>
            <person name="Ling A."/>
            <person name="Lombard V."/>
            <person name="Lucas S."/>
            <person name="Lundell T."/>
            <person name="Martin R."/>
            <person name="McLaughlin D.J."/>
            <person name="Morgenstern I."/>
            <person name="Morin E."/>
            <person name="Murat C."/>
            <person name="Nagy L.G."/>
            <person name="Nolan M."/>
            <person name="Ohm R.A."/>
            <person name="Patyshakuliyeva A."/>
            <person name="Rokas A."/>
            <person name="Ruiz-Duenas F.J."/>
            <person name="Sabat G."/>
            <person name="Salamov A."/>
            <person name="Samejima M."/>
            <person name="Schmutz J."/>
            <person name="Slot J.C."/>
            <person name="St John F."/>
            <person name="Stenlid J."/>
            <person name="Sun H."/>
            <person name="Sun S."/>
            <person name="Syed K."/>
            <person name="Tsang A."/>
            <person name="Wiebenga A."/>
            <person name="Young D."/>
            <person name="Pisabarro A."/>
            <person name="Eastwood D.C."/>
            <person name="Martin F."/>
            <person name="Cullen D."/>
            <person name="Grigoriev I.V."/>
            <person name="Hibbett D.S."/>
        </authorList>
    </citation>
    <scope>NUCLEOTIDE SEQUENCE [LARGE SCALE GENOMIC DNA]</scope>
    <source>
        <strain evidence="1 2">DJM-731 SS1</strain>
    </source>
</reference>
<evidence type="ECO:0000313" key="1">
    <source>
        <dbReference type="EMBL" id="EJT98983.1"/>
    </source>
</evidence>
<dbReference type="AlphaFoldDB" id="M5FSR4"/>
<name>M5FSR4_DACPD</name>
<sequence length="163" mass="17166">MSFAVPSVPRPPSHILLSSTITSIPKDNLSVQDVTQGMVQQSSPPAVPIKPVEELFSLDFHSPSGPAIVSTARKDSKSDILSLFGTSTTPAATAMWGAQTTSTIPQPFPLHRSVSTPTSNHTATFGADIWSGQSDPFASFGTTSSTPSGTKNDAFSDLWGDFK</sequence>
<protein>
    <submittedName>
        <fullName evidence="1">Uncharacterized protein</fullName>
    </submittedName>
</protein>
<dbReference type="HOGENOM" id="CLU_1626989_0_0_1"/>
<accession>M5FSR4</accession>
<dbReference type="RefSeq" id="XP_040625881.1">
    <property type="nucleotide sequence ID" value="XM_040769037.1"/>
</dbReference>
<dbReference type="EMBL" id="JH795871">
    <property type="protein sequence ID" value="EJT98983.1"/>
    <property type="molecule type" value="Genomic_DNA"/>
</dbReference>
<organism evidence="1 2">
    <name type="scientific">Dacryopinax primogenitus (strain DJM 731)</name>
    <name type="common">Brown rot fungus</name>
    <dbReference type="NCBI Taxonomy" id="1858805"/>
    <lineage>
        <taxon>Eukaryota</taxon>
        <taxon>Fungi</taxon>
        <taxon>Dikarya</taxon>
        <taxon>Basidiomycota</taxon>
        <taxon>Agaricomycotina</taxon>
        <taxon>Dacrymycetes</taxon>
        <taxon>Dacrymycetales</taxon>
        <taxon>Dacrymycetaceae</taxon>
        <taxon>Dacryopinax</taxon>
    </lineage>
</organism>
<dbReference type="Proteomes" id="UP000030653">
    <property type="component" value="Unassembled WGS sequence"/>
</dbReference>
<gene>
    <name evidence="1" type="ORF">DACRYDRAFT_110314</name>
</gene>
<dbReference type="GeneID" id="63684099"/>
<evidence type="ECO:0000313" key="2">
    <source>
        <dbReference type="Proteomes" id="UP000030653"/>
    </source>
</evidence>
<keyword evidence="2" id="KW-1185">Reference proteome</keyword>
<dbReference type="STRING" id="1858805.M5FSR4"/>
<proteinExistence type="predicted"/>